<dbReference type="Gene3D" id="3.30.40.10">
    <property type="entry name" value="Zinc/RING finger domain, C3HC4 (zinc finger)"/>
    <property type="match status" value="1"/>
</dbReference>
<feature type="coiled-coil region" evidence="8">
    <location>
        <begin position="930"/>
        <end position="961"/>
    </location>
</feature>
<keyword evidence="2" id="KW-0547">Nucleotide-binding</keyword>
<feature type="compositionally biased region" description="Basic and acidic residues" evidence="9">
    <location>
        <begin position="687"/>
        <end position="699"/>
    </location>
</feature>
<dbReference type="SMART" id="SM00487">
    <property type="entry name" value="DEXDc"/>
    <property type="match status" value="1"/>
</dbReference>
<evidence type="ECO:0000256" key="9">
    <source>
        <dbReference type="SAM" id="MobiDB-lite"/>
    </source>
</evidence>
<feature type="compositionally biased region" description="Basic residues" evidence="9">
    <location>
        <begin position="324"/>
        <end position="335"/>
    </location>
</feature>
<evidence type="ECO:0000256" key="5">
    <source>
        <dbReference type="ARBA" id="ARBA00022833"/>
    </source>
</evidence>
<dbReference type="InterPro" id="IPR000330">
    <property type="entry name" value="SNF2_N"/>
</dbReference>
<evidence type="ECO:0000313" key="12">
    <source>
        <dbReference type="EMBL" id="EMD35193.1"/>
    </source>
</evidence>
<dbReference type="HOGENOM" id="CLU_001592_2_1_1"/>
<dbReference type="Pfam" id="PF00271">
    <property type="entry name" value="Helicase_C"/>
    <property type="match status" value="1"/>
</dbReference>
<evidence type="ECO:0008006" key="14">
    <source>
        <dbReference type="Google" id="ProtNLM"/>
    </source>
</evidence>
<dbReference type="Gene3D" id="3.40.50.10810">
    <property type="entry name" value="Tandem AAA-ATPase domain"/>
    <property type="match status" value="2"/>
</dbReference>
<dbReference type="InterPro" id="IPR017907">
    <property type="entry name" value="Znf_RING_CS"/>
</dbReference>
<evidence type="ECO:0000256" key="8">
    <source>
        <dbReference type="SAM" id="Coils"/>
    </source>
</evidence>
<evidence type="ECO:0000256" key="1">
    <source>
        <dbReference type="ARBA" id="ARBA00022723"/>
    </source>
</evidence>
<reference evidence="12 13" key="1">
    <citation type="journal article" date="2012" name="Proc. Natl. Acad. Sci. U.S.A.">
        <title>Comparative genomics of Ceriporiopsis subvermispora and Phanerochaete chrysosporium provide insight into selective ligninolysis.</title>
        <authorList>
            <person name="Fernandez-Fueyo E."/>
            <person name="Ruiz-Duenas F.J."/>
            <person name="Ferreira P."/>
            <person name="Floudas D."/>
            <person name="Hibbett D.S."/>
            <person name="Canessa P."/>
            <person name="Larrondo L.F."/>
            <person name="James T.Y."/>
            <person name="Seelenfreund D."/>
            <person name="Lobos S."/>
            <person name="Polanco R."/>
            <person name="Tello M."/>
            <person name="Honda Y."/>
            <person name="Watanabe T."/>
            <person name="Watanabe T."/>
            <person name="Ryu J.S."/>
            <person name="Kubicek C.P."/>
            <person name="Schmoll M."/>
            <person name="Gaskell J."/>
            <person name="Hammel K.E."/>
            <person name="St John F.J."/>
            <person name="Vanden Wymelenberg A."/>
            <person name="Sabat G."/>
            <person name="Splinter BonDurant S."/>
            <person name="Syed K."/>
            <person name="Yadav J.S."/>
            <person name="Doddapaneni H."/>
            <person name="Subramanian V."/>
            <person name="Lavin J.L."/>
            <person name="Oguiza J.A."/>
            <person name="Perez G."/>
            <person name="Pisabarro A.G."/>
            <person name="Ramirez L."/>
            <person name="Santoyo F."/>
            <person name="Master E."/>
            <person name="Coutinho P.M."/>
            <person name="Henrissat B."/>
            <person name="Lombard V."/>
            <person name="Magnuson J.K."/>
            <person name="Kuees U."/>
            <person name="Hori C."/>
            <person name="Igarashi K."/>
            <person name="Samejima M."/>
            <person name="Held B.W."/>
            <person name="Barry K.W."/>
            <person name="LaButti K.M."/>
            <person name="Lapidus A."/>
            <person name="Lindquist E.A."/>
            <person name="Lucas S.M."/>
            <person name="Riley R."/>
            <person name="Salamov A.A."/>
            <person name="Hoffmeister D."/>
            <person name="Schwenk D."/>
            <person name="Hadar Y."/>
            <person name="Yarden O."/>
            <person name="de Vries R.P."/>
            <person name="Wiebenga A."/>
            <person name="Stenlid J."/>
            <person name="Eastwood D."/>
            <person name="Grigoriev I.V."/>
            <person name="Berka R.M."/>
            <person name="Blanchette R.A."/>
            <person name="Kersten P."/>
            <person name="Martinez A.T."/>
            <person name="Vicuna R."/>
            <person name="Cullen D."/>
        </authorList>
    </citation>
    <scope>NUCLEOTIDE SEQUENCE [LARGE SCALE GENOMIC DNA]</scope>
    <source>
        <strain evidence="12 13">B</strain>
    </source>
</reference>
<dbReference type="SMART" id="SM00184">
    <property type="entry name" value="RING"/>
    <property type="match status" value="1"/>
</dbReference>
<feature type="region of interest" description="Disordered" evidence="9">
    <location>
        <begin position="687"/>
        <end position="748"/>
    </location>
</feature>
<dbReference type="Proteomes" id="UP000016930">
    <property type="component" value="Unassembled WGS sequence"/>
</dbReference>
<dbReference type="CDD" id="cd18793">
    <property type="entry name" value="SF2_C_SNF"/>
    <property type="match status" value="1"/>
</dbReference>
<dbReference type="EMBL" id="KB445801">
    <property type="protein sequence ID" value="EMD35193.1"/>
    <property type="molecule type" value="Genomic_DNA"/>
</dbReference>
<dbReference type="Pfam" id="PF00097">
    <property type="entry name" value="zf-C3HC4"/>
    <property type="match status" value="1"/>
</dbReference>
<dbReference type="PROSITE" id="PS51192">
    <property type="entry name" value="HELICASE_ATP_BIND_1"/>
    <property type="match status" value="1"/>
</dbReference>
<dbReference type="SUPFAM" id="SSF57850">
    <property type="entry name" value="RING/U-box"/>
    <property type="match status" value="1"/>
</dbReference>
<evidence type="ECO:0000256" key="3">
    <source>
        <dbReference type="ARBA" id="ARBA00022771"/>
    </source>
</evidence>
<feature type="domain" description="RING-type" evidence="10">
    <location>
        <begin position="1123"/>
        <end position="1163"/>
    </location>
</feature>
<evidence type="ECO:0000256" key="4">
    <source>
        <dbReference type="ARBA" id="ARBA00022801"/>
    </source>
</evidence>
<dbReference type="InterPro" id="IPR059033">
    <property type="entry name" value="C144_05_dom"/>
</dbReference>
<name>M2QDS1_CERS8</name>
<feature type="region of interest" description="Disordered" evidence="9">
    <location>
        <begin position="320"/>
        <end position="367"/>
    </location>
</feature>
<dbReference type="InterPro" id="IPR014001">
    <property type="entry name" value="Helicase_ATP-bd"/>
</dbReference>
<dbReference type="GO" id="GO:0006974">
    <property type="term" value="P:DNA damage response"/>
    <property type="evidence" value="ECO:0007669"/>
    <property type="project" value="TreeGrafter"/>
</dbReference>
<dbReference type="PROSITE" id="PS50089">
    <property type="entry name" value="ZF_RING_2"/>
    <property type="match status" value="1"/>
</dbReference>
<evidence type="ECO:0000259" key="11">
    <source>
        <dbReference type="PROSITE" id="PS51192"/>
    </source>
</evidence>
<keyword evidence="4" id="KW-0378">Hydrolase</keyword>
<dbReference type="GO" id="GO:0008270">
    <property type="term" value="F:zinc ion binding"/>
    <property type="evidence" value="ECO:0007669"/>
    <property type="project" value="UniProtKB-KW"/>
</dbReference>
<proteinExistence type="predicted"/>
<sequence>MRAPFLVLPNLEPNFDADAYDLRTPNISDPLLACFWLSLARPKRANVSARLQLVVNPHVADLDPSIPLLPFRLRVQFDVSFNLPAILESPISPKGHRDLAEVQRRVLLHIFPYGPPPDAFHGHVDIPLLYSILGPAPRMVPPAMEEALQPEELVPTLLPFQRRSVGWMLAREGKAVDASGNIVMKSHVEPSGNLLFWEAAGSGSGRQVWYVNRLRGEITSSAPAEEDAKGGILAEEPGLGKTLECITLILLNPAIGRNPSNQRWDAEAKVHVKEVKTTLIVTPASLAPQWLDEFALHAPGLKVLLYEGWTKTSVPITQADAARARAKRQATRNMKRAGGSRSQKGKKRLADSNYESEADPDDDDNEGKLTDWCSYVSEYDVCITTFNTLQQDLNVARAPPTRPRRSTAEYSRTVRPRSPLILCEWYRVIMDEVQMVGGGKAEEMVSLIPRISSFAVSGTPARAQVADLVHVLKFLRVGPALQPRIWQRLLTPGYVNEFVSLFQRHTVRTMKSAVKDELTIPPQTRYLVPIELGRVERHVYDQNFENALLELGLDARGVAVREDWEPDTAVLRTWLRKLRGICTHPQVGQLHDHTGLHRAGVLKSIGDVLEGMRDQNRRNLLEDWRTKIQAMTTVAQLQQHDELDPLRYRHALDTLLAAEKEANSLIAYVKNTMVEHAEKGKALKEEAAQRKEALERHGEGQPASNGEVSKGKGKDREEREDTPMSDLTDLEDEGLPKNPAGEEHTVKRRALQQRLRECRITLHKVLFLEGDVYHVLGESFAEDESKAYAAAEDLRRVLLKGTEEAAQHAMMQLNRNKAIKSLRESDLLIKVPYCDKGGIKSSHLMEEANEMIDGLLNRQSALLWTWREKLKELLTKPLTSSDEDVDGQEYARSLDTQGEAEAYLQAYAALLADRREAMTAERTLLAAHDVRETKARRTKAARKAEEAMQEEQQILELETLEDGEKQPEHQVLEQQLTEERKAFLEDFDPGRAVRSIMVELSNIAARITKEDDPEKIIAKDGATRLRTLIAEQSKLMDRLQGDLSALRKAFNERILYFRQLQEISDTVAEAEWEGQVEAAIATARTEMTELEAKINTGRARQRYMDHLTKAQEDGTIDEDDKCCILCRCEFTRGYITQCAHVFCETCMKEWLGQRAGKACPVCRVPIHQDQLQRFSIDQKQELRPPPQLIKRNELVPRSRRLIQYNVIDPAVFEDIQSMESFGSYGSKIQTLVRHLLYLSVTDSGSKSIVFSAWADSLHIIEHALQRNGISCLRIDQNRGKQNAAKRFRIDPTISVLLLHGERENAGLNVTCARRVFLLESVVNHAFEIQAIARIDRMGQQNPTGVFCYYAEDTVERNILDLAAKQGLSLYTKDNSAGTLNVSPLTAANTDKKQVDSPAKKAQKGDFVSKTDDMLAIFFPHLFEDLEYLVPAEEQPTAHAHGSGGANAIAGPSRLAL</sequence>
<dbReference type="GO" id="GO:0061630">
    <property type="term" value="F:ubiquitin protein ligase activity"/>
    <property type="evidence" value="ECO:0007669"/>
    <property type="project" value="TreeGrafter"/>
</dbReference>
<dbReference type="PROSITE" id="PS00518">
    <property type="entry name" value="ZF_RING_1"/>
    <property type="match status" value="1"/>
</dbReference>
<feature type="compositionally biased region" description="Acidic residues" evidence="9">
    <location>
        <begin position="354"/>
        <end position="365"/>
    </location>
</feature>
<dbReference type="GO" id="GO:0005634">
    <property type="term" value="C:nucleus"/>
    <property type="evidence" value="ECO:0007669"/>
    <property type="project" value="TreeGrafter"/>
</dbReference>
<keyword evidence="6" id="KW-0067">ATP-binding</keyword>
<feature type="region of interest" description="Disordered" evidence="9">
    <location>
        <begin position="1436"/>
        <end position="1456"/>
    </location>
</feature>
<dbReference type="InterPro" id="IPR038718">
    <property type="entry name" value="SNF2-like_sf"/>
</dbReference>
<dbReference type="InterPro" id="IPR027417">
    <property type="entry name" value="P-loop_NTPase"/>
</dbReference>
<dbReference type="InterPro" id="IPR018957">
    <property type="entry name" value="Znf_C3HC4_RING-type"/>
</dbReference>
<keyword evidence="13" id="KW-1185">Reference proteome</keyword>
<evidence type="ECO:0000256" key="6">
    <source>
        <dbReference type="ARBA" id="ARBA00022840"/>
    </source>
</evidence>
<dbReference type="GO" id="GO:0016787">
    <property type="term" value="F:hydrolase activity"/>
    <property type="evidence" value="ECO:0007669"/>
    <property type="project" value="UniProtKB-KW"/>
</dbReference>
<evidence type="ECO:0000313" key="13">
    <source>
        <dbReference type="Proteomes" id="UP000016930"/>
    </source>
</evidence>
<feature type="domain" description="Helicase ATP-binding" evidence="11">
    <location>
        <begin position="222"/>
        <end position="478"/>
    </location>
</feature>
<dbReference type="Pfam" id="PF00176">
    <property type="entry name" value="SNF2-rel_dom"/>
    <property type="match status" value="1"/>
</dbReference>
<evidence type="ECO:0000259" key="10">
    <source>
        <dbReference type="PROSITE" id="PS50089"/>
    </source>
</evidence>
<dbReference type="InterPro" id="IPR013083">
    <property type="entry name" value="Znf_RING/FYVE/PHD"/>
</dbReference>
<dbReference type="SUPFAM" id="SSF52540">
    <property type="entry name" value="P-loop containing nucleoside triphosphate hydrolases"/>
    <property type="match status" value="2"/>
</dbReference>
<feature type="compositionally biased region" description="Basic and acidic residues" evidence="9">
    <location>
        <begin position="709"/>
        <end position="722"/>
    </location>
</feature>
<dbReference type="PANTHER" id="PTHR45865:SF1">
    <property type="entry name" value="E3 UBIQUITIN-PROTEIN LIGASE SHPRH"/>
    <property type="match status" value="1"/>
</dbReference>
<dbReference type="PANTHER" id="PTHR45865">
    <property type="entry name" value="E3 UBIQUITIN-PROTEIN LIGASE SHPRH FAMILY MEMBER"/>
    <property type="match status" value="1"/>
</dbReference>
<dbReference type="InterPro" id="IPR001650">
    <property type="entry name" value="Helicase_C-like"/>
</dbReference>
<dbReference type="Gene3D" id="3.40.50.300">
    <property type="entry name" value="P-loop containing nucleotide triphosphate hydrolases"/>
    <property type="match status" value="2"/>
</dbReference>
<dbReference type="STRING" id="914234.M2QDS1"/>
<organism evidence="12 13">
    <name type="scientific">Ceriporiopsis subvermispora (strain B)</name>
    <name type="common">White-rot fungus</name>
    <name type="synonym">Gelatoporia subvermispora</name>
    <dbReference type="NCBI Taxonomy" id="914234"/>
    <lineage>
        <taxon>Eukaryota</taxon>
        <taxon>Fungi</taxon>
        <taxon>Dikarya</taxon>
        <taxon>Basidiomycota</taxon>
        <taxon>Agaricomycotina</taxon>
        <taxon>Agaricomycetes</taxon>
        <taxon>Polyporales</taxon>
        <taxon>Gelatoporiaceae</taxon>
        <taxon>Gelatoporia</taxon>
    </lineage>
</organism>
<keyword evidence="3 7" id="KW-0863">Zinc-finger</keyword>
<dbReference type="OrthoDB" id="5330228at2759"/>
<dbReference type="InterPro" id="IPR052583">
    <property type="entry name" value="ATP-helicase/E3_Ub-Ligase"/>
</dbReference>
<protein>
    <recommendedName>
        <fullName evidence="14">RING-type domain-containing protein</fullName>
    </recommendedName>
</protein>
<keyword evidence="5" id="KW-0862">Zinc</keyword>
<dbReference type="InterPro" id="IPR001841">
    <property type="entry name" value="Znf_RING"/>
</dbReference>
<gene>
    <name evidence="12" type="ORF">CERSUDRAFT_116661</name>
</gene>
<dbReference type="InterPro" id="IPR049730">
    <property type="entry name" value="SNF2/RAD54-like_C"/>
</dbReference>
<accession>M2QDS1</accession>
<evidence type="ECO:0000256" key="7">
    <source>
        <dbReference type="PROSITE-ProRule" id="PRU00175"/>
    </source>
</evidence>
<dbReference type="GO" id="GO:0005524">
    <property type="term" value="F:ATP binding"/>
    <property type="evidence" value="ECO:0007669"/>
    <property type="project" value="InterPro"/>
</dbReference>
<dbReference type="GO" id="GO:0000209">
    <property type="term" value="P:protein polyubiquitination"/>
    <property type="evidence" value="ECO:0007669"/>
    <property type="project" value="TreeGrafter"/>
</dbReference>
<evidence type="ECO:0000256" key="2">
    <source>
        <dbReference type="ARBA" id="ARBA00022741"/>
    </source>
</evidence>
<keyword evidence="8" id="KW-0175">Coiled coil</keyword>
<dbReference type="Pfam" id="PF26021">
    <property type="entry name" value="Ferritin_C144_05"/>
    <property type="match status" value="1"/>
</dbReference>
<keyword evidence="1" id="KW-0479">Metal-binding</keyword>